<keyword evidence="2" id="KW-0812">Transmembrane</keyword>
<evidence type="ECO:0000313" key="4">
    <source>
        <dbReference type="Proteomes" id="UP000289257"/>
    </source>
</evidence>
<evidence type="ECO:0000256" key="1">
    <source>
        <dbReference type="SAM" id="MobiDB-lite"/>
    </source>
</evidence>
<dbReference type="Proteomes" id="UP000289257">
    <property type="component" value="Unassembled WGS sequence"/>
</dbReference>
<feature type="compositionally biased region" description="Basic residues" evidence="1">
    <location>
        <begin position="20"/>
        <end position="31"/>
    </location>
</feature>
<name>A0A4Q0AI39_9BACT</name>
<reference evidence="3" key="1">
    <citation type="submission" date="2019-01" db="EMBL/GenBank/DDBJ databases">
        <title>Genomic signatures and co-occurrence patterns of the ultra-small Saccharimodia (Patescibacteria phylum) suggest a symbiotic lifestyle.</title>
        <authorList>
            <person name="Lemos L."/>
            <person name="Medeiros J."/>
            <person name="Andreote F."/>
            <person name="Fernandes G."/>
            <person name="Varani A."/>
            <person name="Oliveira G."/>
            <person name="Pylro V."/>
        </authorList>
    </citation>
    <scope>NUCLEOTIDE SEQUENCE [LARGE SCALE GENOMIC DNA]</scope>
    <source>
        <strain evidence="3">AMD02</strain>
    </source>
</reference>
<evidence type="ECO:0000313" key="3">
    <source>
        <dbReference type="EMBL" id="RWZ78804.1"/>
    </source>
</evidence>
<accession>A0A4Q0AI39</accession>
<comment type="caution">
    <text evidence="3">The sequence shown here is derived from an EMBL/GenBank/DDBJ whole genome shotgun (WGS) entry which is preliminary data.</text>
</comment>
<feature type="compositionally biased region" description="Basic residues" evidence="1">
    <location>
        <begin position="1"/>
        <end position="12"/>
    </location>
</feature>
<proteinExistence type="predicted"/>
<keyword evidence="4" id="KW-1185">Reference proteome</keyword>
<keyword evidence="2" id="KW-1133">Transmembrane helix</keyword>
<gene>
    <name evidence="3" type="ORF">EOT05_03595</name>
</gene>
<dbReference type="EMBL" id="SCKX01000001">
    <property type="protein sequence ID" value="RWZ78804.1"/>
    <property type="molecule type" value="Genomic_DNA"/>
</dbReference>
<dbReference type="AlphaFoldDB" id="A0A4Q0AI39"/>
<evidence type="ECO:0000256" key="2">
    <source>
        <dbReference type="SAM" id="Phobius"/>
    </source>
</evidence>
<organism evidence="3 4">
    <name type="scientific">Candidatus Microsaccharimonas sossegonensis</name>
    <dbReference type="NCBI Taxonomy" id="2506948"/>
    <lineage>
        <taxon>Bacteria</taxon>
        <taxon>Candidatus Saccharimonadota</taxon>
        <taxon>Candidatus Saccharimonadia</taxon>
        <taxon>Candidatus Saccharimonadales</taxon>
        <taxon>Candidatus Saccharimonadaceae</taxon>
        <taxon>Candidatus Microsaccharimonas</taxon>
    </lineage>
</organism>
<feature type="transmembrane region" description="Helical" evidence="2">
    <location>
        <begin position="62"/>
        <end position="79"/>
    </location>
</feature>
<keyword evidence="2" id="KW-0472">Membrane</keyword>
<protein>
    <submittedName>
        <fullName evidence="3">Uncharacterized protein</fullName>
    </submittedName>
</protein>
<feature type="region of interest" description="Disordered" evidence="1">
    <location>
        <begin position="1"/>
        <end position="33"/>
    </location>
</feature>
<sequence length="94" mass="10819">MVAKKNAAKKTSKTLSASKKLSKGVSKKHFKSVPQKTVSMRSFHLYKDTLPFTTTRLTRQTVYWLILLTFIVVTQLWILKLQTDIVNLTALMNY</sequence>